<protein>
    <submittedName>
        <fullName evidence="3">Uncharacterized protein LOC113147642</fullName>
    </submittedName>
</protein>
<evidence type="ECO:0000313" key="3">
    <source>
        <dbReference type="RefSeq" id="XP_026194583.1"/>
    </source>
</evidence>
<feature type="compositionally biased region" description="Polar residues" evidence="1">
    <location>
        <begin position="195"/>
        <end position="210"/>
    </location>
</feature>
<evidence type="ECO:0000313" key="2">
    <source>
        <dbReference type="Proteomes" id="UP000515125"/>
    </source>
</evidence>
<keyword evidence="2" id="KW-1185">Reference proteome</keyword>
<evidence type="ECO:0000256" key="1">
    <source>
        <dbReference type="SAM" id="MobiDB-lite"/>
    </source>
</evidence>
<proteinExistence type="predicted"/>
<reference evidence="3" key="1">
    <citation type="submission" date="2025-08" db="UniProtKB">
        <authorList>
            <consortium name="RefSeq"/>
        </authorList>
    </citation>
    <scope>IDENTIFICATION</scope>
</reference>
<feature type="region of interest" description="Disordered" evidence="1">
    <location>
        <begin position="185"/>
        <end position="214"/>
    </location>
</feature>
<dbReference type="RefSeq" id="XP_026194583.1">
    <property type="nucleotide sequence ID" value="XM_026338798.1"/>
</dbReference>
<organism evidence="2 3">
    <name type="scientific">Cyclospora cayetanensis</name>
    <dbReference type="NCBI Taxonomy" id="88456"/>
    <lineage>
        <taxon>Eukaryota</taxon>
        <taxon>Sar</taxon>
        <taxon>Alveolata</taxon>
        <taxon>Apicomplexa</taxon>
        <taxon>Conoidasida</taxon>
        <taxon>Coccidia</taxon>
        <taxon>Eucoccidiorida</taxon>
        <taxon>Eimeriorina</taxon>
        <taxon>Eimeriidae</taxon>
        <taxon>Cyclospora</taxon>
    </lineage>
</organism>
<dbReference type="Proteomes" id="UP000515125">
    <property type="component" value="Unplaced"/>
</dbReference>
<dbReference type="AlphaFoldDB" id="A0A6P6S3A1"/>
<accession>A0A6P6S3A1</accession>
<dbReference type="GeneID" id="113147642"/>
<gene>
    <name evidence="3" type="primary">LOC113147642</name>
</gene>
<sequence length="1017" mass="108658">MPLRLAATPATDHSGSQACHNFLQAYPLTEFPMTRPLAATLSEGGLLLPRIPPDLPPSTWGIPFPKKAHLGPYSPRGGRGAVLISASRKLCVFFLSLIGFVVVPQVLANSWRPHPHRCTNLPPAFGAVASWPCSSLNALPLHSAACRKTSECAAQKASGYPRKSALEDGVFCDLPCRFLRARGSSQKIPGGASGFQHSSRVTATSDHSFSSPPPLDPAVVPVLAPAADGATSTAADIAALDAASAAALTELHQEVDALESSPGPYAVERVVTALRILQELTLKLQQEGGRRAVSKCLLTEFQRLLLRLTGLFRLWEEEIVHQGETPQEPPSNRDSSGVREASPSNLHLVLLRITWHVASAYLEAAMQLQEQQQQQQRLLQLLLERHAGDPSLAMLLAEDLVLLQRQRSTFLSSFAARVAVATSRAAEAHRMQPIPLPQDLELHLQRLQQLQQHARWDAVRWLETHGVSTDEAQAVAAALLQQGVQAEAVCRVVTSLLCLEKTQQRSSCWAEGPSLSAPHFGVHAGAIEETQANKAGQACYLGKAIHLLLARAFADEGSSAAAHSQLLLAHTSLSTALQQSNYTAPWEEEDSLSVGGQRETVAAALAVAVASMKDGELEKASDALRLLPSRVALRFSSAVLPVALELSRRLLFRGRQLDAPPDISVASGSFQGAPLEAIFTQQFEHVLSTVGAALLQGEKCEEVAAEAVELSELIMAIWHPSTASGQLSVAVSKFLNIVTRHLKGLLSPSPTCVPILSLHQERLLTATAKTLYGGMREHQTQGGELLSLVEAADRGHEGEEAAHAADSGAGGDSSAAAAILSTEAGRLVGLVHSLQALSRNAAVPIGIEETIAIGRVLHAASLLGVVPEEKLVPVSPLLVPAASSLQLHRRGIGTTTASQRQQQHIRQPAGVIERSEELLALLRRQQQMGNAEAALMLLRRQTALAEAAETLLDNVGTTRGGVDREGRTEEGGENVRREWGDKSARLLNFFAAKPTPDCFYFAAAAAAAAARPDLAFE</sequence>
<dbReference type="OrthoDB" id="349204at2759"/>
<name>A0A6P6S3A1_9EIME</name>